<dbReference type="GO" id="GO:0005509">
    <property type="term" value="F:calcium ion binding"/>
    <property type="evidence" value="ECO:0007669"/>
    <property type="project" value="InterPro"/>
</dbReference>
<accession>A0A9W5TCD2</accession>
<evidence type="ECO:0000256" key="4">
    <source>
        <dbReference type="ARBA" id="ARBA00022737"/>
    </source>
</evidence>
<dbReference type="AlphaFoldDB" id="A0A9W5TCD2"/>
<gene>
    <name evidence="8" type="ORF">BaOVIS_012410</name>
</gene>
<protein>
    <recommendedName>
        <fullName evidence="2">Calmodulin</fullName>
    </recommendedName>
</protein>
<dbReference type="Pfam" id="PF13499">
    <property type="entry name" value="EF-hand_7"/>
    <property type="match status" value="2"/>
</dbReference>
<evidence type="ECO:0000256" key="2">
    <source>
        <dbReference type="ARBA" id="ARBA00020786"/>
    </source>
</evidence>
<dbReference type="InterPro" id="IPR018247">
    <property type="entry name" value="EF_Hand_1_Ca_BS"/>
</dbReference>
<proteinExistence type="inferred from homology"/>
<dbReference type="PANTHER" id="PTHR23048:SF0">
    <property type="entry name" value="CALMODULIN LIKE 3"/>
    <property type="match status" value="1"/>
</dbReference>
<keyword evidence="6" id="KW-0007">Acetylation</keyword>
<dbReference type="PANTHER" id="PTHR23048">
    <property type="entry name" value="MYOSIN LIGHT CHAIN 1, 3"/>
    <property type="match status" value="1"/>
</dbReference>
<dbReference type="SUPFAM" id="SSF47473">
    <property type="entry name" value="EF-hand"/>
    <property type="match status" value="1"/>
</dbReference>
<feature type="domain" description="EF-hand" evidence="7">
    <location>
        <begin position="44"/>
        <end position="79"/>
    </location>
</feature>
<evidence type="ECO:0000259" key="7">
    <source>
        <dbReference type="PROSITE" id="PS50222"/>
    </source>
</evidence>
<keyword evidence="3" id="KW-0479">Metal-binding</keyword>
<keyword evidence="5" id="KW-0106">Calcium</keyword>
<dbReference type="GO" id="GO:0005737">
    <property type="term" value="C:cytoplasm"/>
    <property type="evidence" value="ECO:0007669"/>
    <property type="project" value="UniProtKB-ARBA"/>
</dbReference>
<reference evidence="8" key="1">
    <citation type="submission" date="2019-12" db="EMBL/GenBank/DDBJ databases">
        <title>Genome sequence of Babesia ovis.</title>
        <authorList>
            <person name="Yamagishi J."/>
            <person name="Sevinc F."/>
            <person name="Xuan X."/>
        </authorList>
    </citation>
    <scope>NUCLEOTIDE SEQUENCE</scope>
    <source>
        <strain evidence="8">Selcuk</strain>
    </source>
</reference>
<keyword evidence="9" id="KW-1185">Reference proteome</keyword>
<dbReference type="PROSITE" id="PS00018">
    <property type="entry name" value="EF_HAND_1"/>
    <property type="match status" value="4"/>
</dbReference>
<dbReference type="Proteomes" id="UP001057455">
    <property type="component" value="Unassembled WGS sequence"/>
</dbReference>
<dbReference type="EMBL" id="BLIY01000008">
    <property type="protein sequence ID" value="GFE53837.1"/>
    <property type="molecule type" value="Genomic_DNA"/>
</dbReference>
<keyword evidence="4" id="KW-0677">Repeat</keyword>
<dbReference type="CDD" id="cd00051">
    <property type="entry name" value="EFh"/>
    <property type="match status" value="2"/>
</dbReference>
<feature type="domain" description="EF-hand" evidence="7">
    <location>
        <begin position="8"/>
        <end position="43"/>
    </location>
</feature>
<evidence type="ECO:0000256" key="6">
    <source>
        <dbReference type="ARBA" id="ARBA00022990"/>
    </source>
</evidence>
<comment type="caution">
    <text evidence="8">The sequence shown here is derived from an EMBL/GenBank/DDBJ whole genome shotgun (WGS) entry which is preliminary data.</text>
</comment>
<feature type="domain" description="EF-hand" evidence="7">
    <location>
        <begin position="81"/>
        <end position="116"/>
    </location>
</feature>
<feature type="domain" description="EF-hand" evidence="7">
    <location>
        <begin position="117"/>
        <end position="149"/>
    </location>
</feature>
<dbReference type="PROSITE" id="PS50222">
    <property type="entry name" value="EF_HAND_2"/>
    <property type="match status" value="4"/>
</dbReference>
<dbReference type="InterPro" id="IPR050230">
    <property type="entry name" value="CALM/Myosin/TropC-like"/>
</dbReference>
<dbReference type="InterPro" id="IPR011992">
    <property type="entry name" value="EF-hand-dom_pair"/>
</dbReference>
<evidence type="ECO:0000256" key="5">
    <source>
        <dbReference type="ARBA" id="ARBA00022837"/>
    </source>
</evidence>
<comment type="similarity">
    <text evidence="1">Belongs to the calmodulin family.</text>
</comment>
<dbReference type="InterPro" id="IPR002048">
    <property type="entry name" value="EF_hand_dom"/>
</dbReference>
<dbReference type="SMART" id="SM00054">
    <property type="entry name" value="EFh"/>
    <property type="match status" value="4"/>
</dbReference>
<dbReference type="FunFam" id="1.10.238.10:FF:000006">
    <property type="entry name" value="Calmodulin 1"/>
    <property type="match status" value="1"/>
</dbReference>
<evidence type="ECO:0000256" key="1">
    <source>
        <dbReference type="ARBA" id="ARBA00009763"/>
    </source>
</evidence>
<evidence type="ECO:0000256" key="3">
    <source>
        <dbReference type="ARBA" id="ARBA00022723"/>
    </source>
</evidence>
<sequence>MADQLSEEQIAEFKEAFSLFDRDGDGSITTKELGTVMRSLGQNPTEAEIADMINDIDTSGTGAIDFPEFLILMARKMKEGDTEEELVQAFKVFDRDGNGFISAQELRHVMTNLGEKLTNEEVEEMLREADVDGDGKINYEEFVKLMISK</sequence>
<dbReference type="OrthoDB" id="26525at2759"/>
<evidence type="ECO:0000313" key="9">
    <source>
        <dbReference type="Proteomes" id="UP001057455"/>
    </source>
</evidence>
<organism evidence="8 9">
    <name type="scientific">Babesia ovis</name>
    <dbReference type="NCBI Taxonomy" id="5869"/>
    <lineage>
        <taxon>Eukaryota</taxon>
        <taxon>Sar</taxon>
        <taxon>Alveolata</taxon>
        <taxon>Apicomplexa</taxon>
        <taxon>Aconoidasida</taxon>
        <taxon>Piroplasmida</taxon>
        <taxon>Babesiidae</taxon>
        <taxon>Babesia</taxon>
    </lineage>
</organism>
<evidence type="ECO:0000313" key="8">
    <source>
        <dbReference type="EMBL" id="GFE53837.1"/>
    </source>
</evidence>
<dbReference type="Gene3D" id="1.10.238.10">
    <property type="entry name" value="EF-hand"/>
    <property type="match status" value="2"/>
</dbReference>
<name>A0A9W5TCD2_BABOV</name>
<dbReference type="FunFam" id="1.10.238.10:FF:000398">
    <property type="entry name" value="Calmodulin-like protein 3"/>
    <property type="match status" value="1"/>
</dbReference>
<dbReference type="GO" id="GO:0016460">
    <property type="term" value="C:myosin II complex"/>
    <property type="evidence" value="ECO:0007669"/>
    <property type="project" value="TreeGrafter"/>
</dbReference>